<evidence type="ECO:0000313" key="1">
    <source>
        <dbReference type="EMBL" id="KAK5983623.1"/>
    </source>
</evidence>
<organism evidence="1 2">
    <name type="scientific">Trichostrongylus colubriformis</name>
    <name type="common">Black scour worm</name>
    <dbReference type="NCBI Taxonomy" id="6319"/>
    <lineage>
        <taxon>Eukaryota</taxon>
        <taxon>Metazoa</taxon>
        <taxon>Ecdysozoa</taxon>
        <taxon>Nematoda</taxon>
        <taxon>Chromadorea</taxon>
        <taxon>Rhabditida</taxon>
        <taxon>Rhabditina</taxon>
        <taxon>Rhabditomorpha</taxon>
        <taxon>Strongyloidea</taxon>
        <taxon>Trichostrongylidae</taxon>
        <taxon>Trichostrongylus</taxon>
    </lineage>
</organism>
<dbReference type="AlphaFoldDB" id="A0AAN8G8T6"/>
<name>A0AAN8G8T6_TRICO</name>
<protein>
    <submittedName>
        <fullName evidence="1">Uncharacterized protein</fullName>
    </submittedName>
</protein>
<keyword evidence="2" id="KW-1185">Reference proteome</keyword>
<dbReference type="EMBL" id="WIXE01003793">
    <property type="protein sequence ID" value="KAK5983623.1"/>
    <property type="molecule type" value="Genomic_DNA"/>
</dbReference>
<reference evidence="1 2" key="1">
    <citation type="submission" date="2019-10" db="EMBL/GenBank/DDBJ databases">
        <title>Assembly and Annotation for the nematode Trichostrongylus colubriformis.</title>
        <authorList>
            <person name="Martin J."/>
        </authorList>
    </citation>
    <scope>NUCLEOTIDE SEQUENCE [LARGE SCALE GENOMIC DNA]</scope>
    <source>
        <strain evidence="1">G859</strain>
        <tissue evidence="1">Whole worm</tissue>
    </source>
</reference>
<sequence length="233" mass="26611">MPMYAVSLKNTPKPSVVVPVAPKLGSLRRPTPEQDGDVHLVTPLSTSRPQSVIVELGIQTDDDFDRETALLVEQLVTSAISKARESLEKEAEIAQLRSQAQTYKDLFDKLQHSTKLTIEEKNKIIEALQKEETLRLTRSLAEETCKQITGSSMAHFEGTRKVAPKTRTIGLDTRSMNRHLTKLELMTAELEQDFFPWMFAKAERMFHQAMTSIELQNLLIRRSSFRRKKFEII</sequence>
<comment type="caution">
    <text evidence="1">The sequence shown here is derived from an EMBL/GenBank/DDBJ whole genome shotgun (WGS) entry which is preliminary data.</text>
</comment>
<gene>
    <name evidence="1" type="ORF">GCK32_003609</name>
</gene>
<evidence type="ECO:0000313" key="2">
    <source>
        <dbReference type="Proteomes" id="UP001331761"/>
    </source>
</evidence>
<accession>A0AAN8G8T6</accession>
<proteinExistence type="predicted"/>
<dbReference type="Proteomes" id="UP001331761">
    <property type="component" value="Unassembled WGS sequence"/>
</dbReference>